<dbReference type="InterPro" id="IPR036271">
    <property type="entry name" value="Tet_transcr_reg_TetR-rel_C_sf"/>
</dbReference>
<reference evidence="6 7" key="1">
    <citation type="submission" date="2020-05" db="EMBL/GenBank/DDBJ databases">
        <title>Strain PA2F3 complete genome.</title>
        <authorList>
            <person name="Kim Y.-S."/>
            <person name="Kim S.-J."/>
            <person name="Jung H.-k."/>
            <person name="Kim S.-E."/>
            <person name="Kim K.-H."/>
        </authorList>
    </citation>
    <scope>NUCLEOTIDE SEQUENCE [LARGE SCALE GENOMIC DNA]</scope>
    <source>
        <strain evidence="6 7">PA2F3</strain>
    </source>
</reference>
<dbReference type="SUPFAM" id="SSF48498">
    <property type="entry name" value="Tetracyclin repressor-like, C-terminal domain"/>
    <property type="match status" value="1"/>
</dbReference>
<gene>
    <name evidence="6" type="ORF">HQM25_02765</name>
</gene>
<keyword evidence="1" id="KW-0805">Transcription regulation</keyword>
<sequence length="204" mass="22763">MSPSSRHPQRKAALIAAARRVAAERGLAQTNVRAVAAEADVSAGSVIYYFPTFDELIYSSVEAVLEEFSESRLRASQVAADPVDRMRILIDLGIPDEITDELRIVYESISLMREKPHYRPLMRSIVERQVMLYRTTIELGTGLGAFRPTRDPAEIAGNIVALEDSFDYYPLFGYALDREACRRAVRAYASLALDCEIEPTQGAM</sequence>
<evidence type="ECO:0000256" key="2">
    <source>
        <dbReference type="ARBA" id="ARBA00023125"/>
    </source>
</evidence>
<dbReference type="PANTHER" id="PTHR30055:SF234">
    <property type="entry name" value="HTH-TYPE TRANSCRIPTIONAL REGULATOR BETI"/>
    <property type="match status" value="1"/>
</dbReference>
<feature type="DNA-binding region" description="H-T-H motif" evidence="4">
    <location>
        <begin position="31"/>
        <end position="50"/>
    </location>
</feature>
<dbReference type="InterPro" id="IPR050109">
    <property type="entry name" value="HTH-type_TetR-like_transc_reg"/>
</dbReference>
<dbReference type="PROSITE" id="PS50977">
    <property type="entry name" value="HTH_TETR_2"/>
    <property type="match status" value="1"/>
</dbReference>
<evidence type="ECO:0000259" key="5">
    <source>
        <dbReference type="PROSITE" id="PS50977"/>
    </source>
</evidence>
<dbReference type="InterPro" id="IPR009057">
    <property type="entry name" value="Homeodomain-like_sf"/>
</dbReference>
<dbReference type="Proteomes" id="UP000502498">
    <property type="component" value="Chromosome"/>
</dbReference>
<dbReference type="RefSeq" id="WP_172988862.1">
    <property type="nucleotide sequence ID" value="NZ_CP054038.1"/>
</dbReference>
<dbReference type="PRINTS" id="PR00455">
    <property type="entry name" value="HTHTETR"/>
</dbReference>
<keyword evidence="2 4" id="KW-0238">DNA-binding</keyword>
<evidence type="ECO:0000256" key="4">
    <source>
        <dbReference type="PROSITE-ProRule" id="PRU00335"/>
    </source>
</evidence>
<dbReference type="SUPFAM" id="SSF46689">
    <property type="entry name" value="Homeodomain-like"/>
    <property type="match status" value="1"/>
</dbReference>
<evidence type="ECO:0000313" key="6">
    <source>
        <dbReference type="EMBL" id="QKJ18421.1"/>
    </source>
</evidence>
<dbReference type="Pfam" id="PF00440">
    <property type="entry name" value="TetR_N"/>
    <property type="match status" value="1"/>
</dbReference>
<organism evidence="6 7">
    <name type="scientific">Microbacterium hominis</name>
    <dbReference type="NCBI Taxonomy" id="162426"/>
    <lineage>
        <taxon>Bacteria</taxon>
        <taxon>Bacillati</taxon>
        <taxon>Actinomycetota</taxon>
        <taxon>Actinomycetes</taxon>
        <taxon>Micrococcales</taxon>
        <taxon>Microbacteriaceae</taxon>
        <taxon>Microbacterium</taxon>
    </lineage>
</organism>
<feature type="domain" description="HTH tetR-type" evidence="5">
    <location>
        <begin position="8"/>
        <end position="68"/>
    </location>
</feature>
<dbReference type="EMBL" id="CP054038">
    <property type="protein sequence ID" value="QKJ18421.1"/>
    <property type="molecule type" value="Genomic_DNA"/>
</dbReference>
<dbReference type="InterPro" id="IPR001647">
    <property type="entry name" value="HTH_TetR"/>
</dbReference>
<dbReference type="PANTHER" id="PTHR30055">
    <property type="entry name" value="HTH-TYPE TRANSCRIPTIONAL REGULATOR RUTR"/>
    <property type="match status" value="1"/>
</dbReference>
<evidence type="ECO:0000313" key="7">
    <source>
        <dbReference type="Proteomes" id="UP000502498"/>
    </source>
</evidence>
<dbReference type="GO" id="GO:0003700">
    <property type="term" value="F:DNA-binding transcription factor activity"/>
    <property type="evidence" value="ECO:0007669"/>
    <property type="project" value="TreeGrafter"/>
</dbReference>
<protein>
    <submittedName>
        <fullName evidence="6">TetR family transcriptional regulator</fullName>
    </submittedName>
</protein>
<keyword evidence="3" id="KW-0804">Transcription</keyword>
<evidence type="ECO:0000256" key="1">
    <source>
        <dbReference type="ARBA" id="ARBA00023015"/>
    </source>
</evidence>
<evidence type="ECO:0000256" key="3">
    <source>
        <dbReference type="ARBA" id="ARBA00023163"/>
    </source>
</evidence>
<dbReference type="Gene3D" id="1.10.357.10">
    <property type="entry name" value="Tetracycline Repressor, domain 2"/>
    <property type="match status" value="1"/>
</dbReference>
<name>A0A7D4TF76_9MICO</name>
<dbReference type="GO" id="GO:0000976">
    <property type="term" value="F:transcription cis-regulatory region binding"/>
    <property type="evidence" value="ECO:0007669"/>
    <property type="project" value="TreeGrafter"/>
</dbReference>
<dbReference type="AlphaFoldDB" id="A0A7D4TF76"/>
<accession>A0A7D4TF76</accession>
<proteinExistence type="predicted"/>